<keyword evidence="2" id="KW-0813">Transport</keyword>
<dbReference type="CDD" id="cd18547">
    <property type="entry name" value="ABC_6TM_Tm288_like"/>
    <property type="match status" value="1"/>
</dbReference>
<feature type="domain" description="ABC transmembrane type-1" evidence="11">
    <location>
        <begin position="32"/>
        <end position="364"/>
    </location>
</feature>
<comment type="subcellular location">
    <subcellularLocation>
        <location evidence="1">Cell membrane</location>
        <topology evidence="1">Multi-pass membrane protein</topology>
    </subcellularLocation>
</comment>
<evidence type="ECO:0000256" key="6">
    <source>
        <dbReference type="ARBA" id="ARBA00022989"/>
    </source>
</evidence>
<dbReference type="GO" id="GO:0005886">
    <property type="term" value="C:plasma membrane"/>
    <property type="evidence" value="ECO:0007669"/>
    <property type="project" value="UniProtKB-SubCell"/>
</dbReference>
<evidence type="ECO:0000313" key="12">
    <source>
        <dbReference type="EMBL" id="MYH62515.1"/>
    </source>
</evidence>
<name>A0A6B1G5Q6_9CHLR</name>
<evidence type="ECO:0000259" key="11">
    <source>
        <dbReference type="PROSITE" id="PS50929"/>
    </source>
</evidence>
<comment type="caution">
    <text evidence="12">The sequence shown here is derived from an EMBL/GenBank/DDBJ whole genome shotgun (WGS) entry which is preliminary data.</text>
</comment>
<feature type="transmembrane region" description="Helical" evidence="9">
    <location>
        <begin position="186"/>
        <end position="206"/>
    </location>
</feature>
<keyword evidence="5 12" id="KW-0067">ATP-binding</keyword>
<feature type="domain" description="ABC transporter" evidence="10">
    <location>
        <begin position="398"/>
        <end position="632"/>
    </location>
</feature>
<dbReference type="Gene3D" id="1.20.1560.10">
    <property type="entry name" value="ABC transporter type 1, transmembrane domain"/>
    <property type="match status" value="1"/>
</dbReference>
<dbReference type="AlphaFoldDB" id="A0A6B1G5Q6"/>
<evidence type="ECO:0000256" key="9">
    <source>
        <dbReference type="SAM" id="Phobius"/>
    </source>
</evidence>
<dbReference type="PROSITE" id="PS50893">
    <property type="entry name" value="ABC_TRANSPORTER_2"/>
    <property type="match status" value="1"/>
</dbReference>
<evidence type="ECO:0000256" key="1">
    <source>
        <dbReference type="ARBA" id="ARBA00004651"/>
    </source>
</evidence>
<dbReference type="GO" id="GO:0016887">
    <property type="term" value="F:ATP hydrolysis activity"/>
    <property type="evidence" value="ECO:0007669"/>
    <property type="project" value="InterPro"/>
</dbReference>
<keyword evidence="4" id="KW-0547">Nucleotide-binding</keyword>
<feature type="compositionally biased region" description="Low complexity" evidence="8">
    <location>
        <begin position="646"/>
        <end position="661"/>
    </location>
</feature>
<dbReference type="PROSITE" id="PS50929">
    <property type="entry name" value="ABC_TM1F"/>
    <property type="match status" value="1"/>
</dbReference>
<dbReference type="SMART" id="SM00382">
    <property type="entry name" value="AAA"/>
    <property type="match status" value="1"/>
</dbReference>
<feature type="transmembrane region" description="Helical" evidence="9">
    <location>
        <begin position="112"/>
        <end position="139"/>
    </location>
</feature>
<dbReference type="SUPFAM" id="SSF52540">
    <property type="entry name" value="P-loop containing nucleoside triphosphate hydrolases"/>
    <property type="match status" value="1"/>
</dbReference>
<evidence type="ECO:0000256" key="4">
    <source>
        <dbReference type="ARBA" id="ARBA00022741"/>
    </source>
</evidence>
<gene>
    <name evidence="12" type="ORF">F4148_12425</name>
</gene>
<dbReference type="InterPro" id="IPR036640">
    <property type="entry name" value="ABC1_TM_sf"/>
</dbReference>
<evidence type="ECO:0000256" key="5">
    <source>
        <dbReference type="ARBA" id="ARBA00022840"/>
    </source>
</evidence>
<dbReference type="Pfam" id="PF00005">
    <property type="entry name" value="ABC_tran"/>
    <property type="match status" value="1"/>
</dbReference>
<dbReference type="PANTHER" id="PTHR43394">
    <property type="entry name" value="ATP-DEPENDENT PERMEASE MDL1, MITOCHONDRIAL"/>
    <property type="match status" value="1"/>
</dbReference>
<feature type="region of interest" description="Disordered" evidence="8">
    <location>
        <begin position="640"/>
        <end position="661"/>
    </location>
</feature>
<dbReference type="InterPro" id="IPR011527">
    <property type="entry name" value="ABC1_TM_dom"/>
</dbReference>
<proteinExistence type="predicted"/>
<dbReference type="EMBL" id="VYDA01000446">
    <property type="protein sequence ID" value="MYH62515.1"/>
    <property type="molecule type" value="Genomic_DNA"/>
</dbReference>
<dbReference type="SUPFAM" id="SSF90123">
    <property type="entry name" value="ABC transporter transmembrane region"/>
    <property type="match status" value="1"/>
</dbReference>
<protein>
    <submittedName>
        <fullName evidence="12">ABC transporter ATP-binding protein</fullName>
    </submittedName>
</protein>
<dbReference type="GO" id="GO:0015421">
    <property type="term" value="F:ABC-type oligopeptide transporter activity"/>
    <property type="evidence" value="ECO:0007669"/>
    <property type="project" value="TreeGrafter"/>
</dbReference>
<feature type="transmembrane region" description="Helical" evidence="9">
    <location>
        <begin position="26"/>
        <end position="43"/>
    </location>
</feature>
<dbReference type="PROSITE" id="PS00211">
    <property type="entry name" value="ABC_TRANSPORTER_1"/>
    <property type="match status" value="1"/>
</dbReference>
<dbReference type="InterPro" id="IPR017871">
    <property type="entry name" value="ABC_transporter-like_CS"/>
</dbReference>
<reference evidence="12" key="1">
    <citation type="submission" date="2019-09" db="EMBL/GenBank/DDBJ databases">
        <title>Characterisation of the sponge microbiome using genome-centric metagenomics.</title>
        <authorList>
            <person name="Engelberts J.P."/>
            <person name="Robbins S.J."/>
            <person name="De Goeij J.M."/>
            <person name="Aranda M."/>
            <person name="Bell S.C."/>
            <person name="Webster N.S."/>
        </authorList>
    </citation>
    <scope>NUCLEOTIDE SEQUENCE</scope>
    <source>
        <strain evidence="12">SB0675_bin_29</strain>
    </source>
</reference>
<dbReference type="PANTHER" id="PTHR43394:SF1">
    <property type="entry name" value="ATP-BINDING CASSETTE SUB-FAMILY B MEMBER 10, MITOCHONDRIAL"/>
    <property type="match status" value="1"/>
</dbReference>
<organism evidence="12">
    <name type="scientific">Caldilineaceae bacterium SB0675_bin_29</name>
    <dbReference type="NCBI Taxonomy" id="2605266"/>
    <lineage>
        <taxon>Bacteria</taxon>
        <taxon>Bacillati</taxon>
        <taxon>Chloroflexota</taxon>
        <taxon>Caldilineae</taxon>
        <taxon>Caldilineales</taxon>
        <taxon>Caldilineaceae</taxon>
    </lineage>
</organism>
<dbReference type="FunFam" id="3.40.50.300:FF:000287">
    <property type="entry name" value="Multidrug ABC transporter ATP-binding protein"/>
    <property type="match status" value="1"/>
</dbReference>
<feature type="transmembrane region" description="Helical" evidence="9">
    <location>
        <begin position="212"/>
        <end position="233"/>
    </location>
</feature>
<keyword evidence="6 9" id="KW-1133">Transmembrane helix</keyword>
<evidence type="ECO:0000256" key="2">
    <source>
        <dbReference type="ARBA" id="ARBA00022448"/>
    </source>
</evidence>
<evidence type="ECO:0000256" key="7">
    <source>
        <dbReference type="ARBA" id="ARBA00023136"/>
    </source>
</evidence>
<dbReference type="Gene3D" id="3.40.50.300">
    <property type="entry name" value="P-loop containing nucleotide triphosphate hydrolases"/>
    <property type="match status" value="1"/>
</dbReference>
<feature type="transmembrane region" description="Helical" evidence="9">
    <location>
        <begin position="328"/>
        <end position="345"/>
    </location>
</feature>
<evidence type="ECO:0000259" key="10">
    <source>
        <dbReference type="PROSITE" id="PS50893"/>
    </source>
</evidence>
<evidence type="ECO:0000256" key="3">
    <source>
        <dbReference type="ARBA" id="ARBA00022692"/>
    </source>
</evidence>
<dbReference type="CDD" id="cd03254">
    <property type="entry name" value="ABCC_Glucan_exporter_like"/>
    <property type="match status" value="1"/>
</dbReference>
<keyword evidence="3 9" id="KW-0812">Transmembrane</keyword>
<dbReference type="InterPro" id="IPR027417">
    <property type="entry name" value="P-loop_NTPase"/>
</dbReference>
<dbReference type="Pfam" id="PF00664">
    <property type="entry name" value="ABC_membrane"/>
    <property type="match status" value="1"/>
</dbReference>
<dbReference type="GO" id="GO:0005524">
    <property type="term" value="F:ATP binding"/>
    <property type="evidence" value="ECO:0007669"/>
    <property type="project" value="UniProtKB-KW"/>
</dbReference>
<sequence length="661" mass="72226">MLRQETLKPKSVGVTLARFSRYFRPYWFGLTVVAVLMAVNAYTQVIGPVLIGQAVDCFLAPAAFGEGGEDGRGLLLPAESDQQTETDSQANCWYAPEVAMGNPVRSDLLRGLLNITLVITGYYLVGSVTGGLMFFSMSWTGHHVLRRLRVRLFNHLHRLSLGFYTRNETGDLMSRITNDSDTIQQVVSFALVQVLSSVLLILWIVWQMVVLNWAYALISLSVVPLMGLATLWFSTQARRAFRVTRQSIGDVNAELEEGISGVREVQAFSREETNIEQFRQSNAVNRDANVKAVAYTSALAPTLEALGFLGIAVVVGVGGVMLLRGQTLAGSAISLGLIVTFLGYAQRFNMPISQISVMWTNIQSAIAGVERIFELMDEVPEVQEKFGARPMPAIKGTVSLHNVEAEYVPGEPVLKGINLNASPGETVAIVGPTGAGKTTIINLIPRFWDVTGGSVRIDGVDVRDVQLYSLREQIGIVLQDTYLFSSSVMDNIRFSRADASNEEVIAAAKLAQAHDFIQRLPEGYETVLGERGAGLSQGQRQLLAIARAALADPRILILDEATSSVDTRTEQRIQAALNDLLKGRTSFVIAHRLSTIRSADQVLVLKDGEIIERGTHEGLLAQRGFYYELYMNQFRRQEDLPVQPNGSGPPAAVGVPASPAT</sequence>
<accession>A0A6B1G5Q6</accession>
<dbReference type="InterPro" id="IPR003439">
    <property type="entry name" value="ABC_transporter-like_ATP-bd"/>
</dbReference>
<dbReference type="InterPro" id="IPR003593">
    <property type="entry name" value="AAA+_ATPase"/>
</dbReference>
<dbReference type="InterPro" id="IPR039421">
    <property type="entry name" value="Type_1_exporter"/>
</dbReference>
<keyword evidence="7 9" id="KW-0472">Membrane</keyword>
<feature type="transmembrane region" description="Helical" evidence="9">
    <location>
        <begin position="305"/>
        <end position="322"/>
    </location>
</feature>
<evidence type="ECO:0000256" key="8">
    <source>
        <dbReference type="SAM" id="MobiDB-lite"/>
    </source>
</evidence>